<name>A0AAV4ESL3_9GAST</name>
<reference evidence="2 3" key="1">
    <citation type="journal article" date="2021" name="Elife">
        <title>Chloroplast acquisition without the gene transfer in kleptoplastic sea slugs, Plakobranchus ocellatus.</title>
        <authorList>
            <person name="Maeda T."/>
            <person name="Takahashi S."/>
            <person name="Yoshida T."/>
            <person name="Shimamura S."/>
            <person name="Takaki Y."/>
            <person name="Nagai Y."/>
            <person name="Toyoda A."/>
            <person name="Suzuki Y."/>
            <person name="Arimoto A."/>
            <person name="Ishii H."/>
            <person name="Satoh N."/>
            <person name="Nishiyama T."/>
            <person name="Hasebe M."/>
            <person name="Maruyama T."/>
            <person name="Minagawa J."/>
            <person name="Obokata J."/>
            <person name="Shigenobu S."/>
        </authorList>
    </citation>
    <scope>NUCLEOTIDE SEQUENCE [LARGE SCALE GENOMIC DNA]</scope>
</reference>
<protein>
    <submittedName>
        <fullName evidence="2">Uncharacterized protein</fullName>
    </submittedName>
</protein>
<organism evidence="2 3">
    <name type="scientific">Elysia marginata</name>
    <dbReference type="NCBI Taxonomy" id="1093978"/>
    <lineage>
        <taxon>Eukaryota</taxon>
        <taxon>Metazoa</taxon>
        <taxon>Spiralia</taxon>
        <taxon>Lophotrochozoa</taxon>
        <taxon>Mollusca</taxon>
        <taxon>Gastropoda</taxon>
        <taxon>Heterobranchia</taxon>
        <taxon>Euthyneura</taxon>
        <taxon>Panpulmonata</taxon>
        <taxon>Sacoglossa</taxon>
        <taxon>Placobranchoidea</taxon>
        <taxon>Plakobranchidae</taxon>
        <taxon>Elysia</taxon>
    </lineage>
</organism>
<dbReference type="Proteomes" id="UP000762676">
    <property type="component" value="Unassembled WGS sequence"/>
</dbReference>
<evidence type="ECO:0000313" key="3">
    <source>
        <dbReference type="Proteomes" id="UP000762676"/>
    </source>
</evidence>
<dbReference type="EMBL" id="BMAT01003865">
    <property type="protein sequence ID" value="GFR63827.1"/>
    <property type="molecule type" value="Genomic_DNA"/>
</dbReference>
<sequence>MSTGSTHCKLPLNPNTHIIIVSQTSKVSLQRIYKAHRLAGLPMSTPWSSRHFDDRCTMAGSWATEQVKIRGQQTEGERSPGKGDTLVS</sequence>
<comment type="caution">
    <text evidence="2">The sequence shown here is derived from an EMBL/GenBank/DDBJ whole genome shotgun (WGS) entry which is preliminary data.</text>
</comment>
<feature type="region of interest" description="Disordered" evidence="1">
    <location>
        <begin position="68"/>
        <end position="88"/>
    </location>
</feature>
<gene>
    <name evidence="2" type="ORF">ElyMa_001905500</name>
</gene>
<evidence type="ECO:0000313" key="2">
    <source>
        <dbReference type="EMBL" id="GFR63827.1"/>
    </source>
</evidence>
<accession>A0AAV4ESL3</accession>
<proteinExistence type="predicted"/>
<evidence type="ECO:0000256" key="1">
    <source>
        <dbReference type="SAM" id="MobiDB-lite"/>
    </source>
</evidence>
<dbReference type="AlphaFoldDB" id="A0AAV4ESL3"/>
<keyword evidence="3" id="KW-1185">Reference proteome</keyword>